<dbReference type="PROSITE" id="PS50157">
    <property type="entry name" value="ZINC_FINGER_C2H2_2"/>
    <property type="match status" value="1"/>
</dbReference>
<sequence>MTTVSGEPLGSPNESSNLAQPEALTVRGEAHQPTASEQVRGIISRLTNLLSSKIHVSRLNEVPIYKWNDELGRLRVWAANVGANQTAQSSLEYRLRDDSHILRQVINNLSGLDRLLLDLKEFLEAAGIESTDSDEQDTLYSSYELDKDIQNEAELQEIYGSVANIVSNLYELSIIIRMPSHHDRLLSMNENSSLHIKSWAKRHVLRKYPFLPEFLVERLGTAMSKQKAILQYREKQHNNAGPGRSDHKHLTAPGNISYDDLYETDSYSDESATSPTRSSAFGEGSLKVTEPPKESASRRPFECPYCFYTIVIRDSQDWTRHILHDLMPYVCPYEKCATPDRLFCSRRQWYHHICTDHGVNRSMDNYFTCVVCRRDRIPAGSFERHLGHHLEDLALVMTESRNNQADGDNKDETASMPSSNEPVLQPLPWELDSGYTHPSWSISPSANQDWYSYSSPLELNPSWPSNSYASFVPLSVDPPQFADPGIRSSAGLLGTYGDHYQIQQPYPRSANVFSSPHQNPGSLHEVHVGLEQHLAFGHSSFEPNNSPASRPPGESYTCKWEGCISTIVFRREADLIRHLRTIHISPNQYPCTEPNCNWTFGRRDHLLHHVRRRHTTQPSHTPPPPANTSRGVLYVQMGRLHIYWRLPA</sequence>
<feature type="region of interest" description="Disordered" evidence="2">
    <location>
        <begin position="266"/>
        <end position="299"/>
    </location>
</feature>
<dbReference type="Pfam" id="PF26082">
    <property type="entry name" value="zf-C2H2_AcuF"/>
    <property type="match status" value="1"/>
</dbReference>
<protein>
    <recommendedName>
        <fullName evidence="3">C2H2-type domain-containing protein</fullName>
    </recommendedName>
</protein>
<gene>
    <name evidence="4" type="ORF">BJX68DRAFT_190066</name>
</gene>
<dbReference type="InterPro" id="IPR036236">
    <property type="entry name" value="Znf_C2H2_sf"/>
</dbReference>
<dbReference type="GeneID" id="98152529"/>
<name>A0ABR4JK70_9EURO</name>
<dbReference type="InterPro" id="IPR058925">
    <property type="entry name" value="zf-C2H2_AcuF"/>
</dbReference>
<dbReference type="SUPFAM" id="SSF57667">
    <property type="entry name" value="beta-beta-alpha zinc fingers"/>
    <property type="match status" value="1"/>
</dbReference>
<accession>A0ABR4JK70</accession>
<keyword evidence="1" id="KW-0863">Zinc-finger</keyword>
<proteinExistence type="predicted"/>
<evidence type="ECO:0000259" key="3">
    <source>
        <dbReference type="PROSITE" id="PS50157"/>
    </source>
</evidence>
<dbReference type="Gene3D" id="3.30.160.60">
    <property type="entry name" value="Classic Zinc Finger"/>
    <property type="match status" value="2"/>
</dbReference>
<feature type="compositionally biased region" description="Polar residues" evidence="2">
    <location>
        <begin position="269"/>
        <end position="279"/>
    </location>
</feature>
<dbReference type="SMART" id="SM00355">
    <property type="entry name" value="ZnF_C2H2"/>
    <property type="match status" value="5"/>
</dbReference>
<feature type="domain" description="C2H2-type" evidence="3">
    <location>
        <begin position="589"/>
        <end position="619"/>
    </location>
</feature>
<organism evidence="4 5">
    <name type="scientific">Aspergillus pseudodeflectus</name>
    <dbReference type="NCBI Taxonomy" id="176178"/>
    <lineage>
        <taxon>Eukaryota</taxon>
        <taxon>Fungi</taxon>
        <taxon>Dikarya</taxon>
        <taxon>Ascomycota</taxon>
        <taxon>Pezizomycotina</taxon>
        <taxon>Eurotiomycetes</taxon>
        <taxon>Eurotiomycetidae</taxon>
        <taxon>Eurotiales</taxon>
        <taxon>Aspergillaceae</taxon>
        <taxon>Aspergillus</taxon>
        <taxon>Aspergillus subgen. Nidulantes</taxon>
    </lineage>
</organism>
<feature type="compositionally biased region" description="Basic and acidic residues" evidence="2">
    <location>
        <begin position="290"/>
        <end position="299"/>
    </location>
</feature>
<dbReference type="Proteomes" id="UP001610444">
    <property type="component" value="Unassembled WGS sequence"/>
</dbReference>
<dbReference type="InterPro" id="IPR013087">
    <property type="entry name" value="Znf_C2H2_type"/>
</dbReference>
<evidence type="ECO:0000256" key="2">
    <source>
        <dbReference type="SAM" id="MobiDB-lite"/>
    </source>
</evidence>
<dbReference type="PANTHER" id="PTHR35391">
    <property type="entry name" value="C2H2-TYPE DOMAIN-CONTAINING PROTEIN-RELATED"/>
    <property type="match status" value="1"/>
</dbReference>
<feature type="region of interest" description="Disordered" evidence="2">
    <location>
        <begin position="403"/>
        <end position="422"/>
    </location>
</feature>
<dbReference type="EMBL" id="JBFXLR010000068">
    <property type="protein sequence ID" value="KAL2840137.1"/>
    <property type="molecule type" value="Genomic_DNA"/>
</dbReference>
<dbReference type="PROSITE" id="PS00028">
    <property type="entry name" value="ZINC_FINGER_C2H2_1"/>
    <property type="match status" value="1"/>
</dbReference>
<evidence type="ECO:0000313" key="4">
    <source>
        <dbReference type="EMBL" id="KAL2840137.1"/>
    </source>
</evidence>
<reference evidence="4 5" key="1">
    <citation type="submission" date="2024-07" db="EMBL/GenBank/DDBJ databases">
        <title>Section-level genome sequencing and comparative genomics of Aspergillus sections Usti and Cavernicolus.</title>
        <authorList>
            <consortium name="Lawrence Berkeley National Laboratory"/>
            <person name="Nybo J.L."/>
            <person name="Vesth T.C."/>
            <person name="Theobald S."/>
            <person name="Frisvad J.C."/>
            <person name="Larsen T.O."/>
            <person name="Kjaerboelling I."/>
            <person name="Rothschild-Mancinelli K."/>
            <person name="Lyhne E.K."/>
            <person name="Kogle M.E."/>
            <person name="Barry K."/>
            <person name="Clum A."/>
            <person name="Na H."/>
            <person name="Ledsgaard L."/>
            <person name="Lin J."/>
            <person name="Lipzen A."/>
            <person name="Kuo A."/>
            <person name="Riley R."/>
            <person name="Mondo S."/>
            <person name="LaButti K."/>
            <person name="Haridas S."/>
            <person name="Pangalinan J."/>
            <person name="Salamov A.A."/>
            <person name="Simmons B.A."/>
            <person name="Magnuson J.K."/>
            <person name="Chen J."/>
            <person name="Drula E."/>
            <person name="Henrissat B."/>
            <person name="Wiebenga A."/>
            <person name="Lubbers R.J."/>
            <person name="Gomes A.C."/>
            <person name="Macurrencykelacurrency M.R."/>
            <person name="Stajich J."/>
            <person name="Grigoriev I.V."/>
            <person name="Mortensen U.H."/>
            <person name="De vries R.P."/>
            <person name="Baker S.E."/>
            <person name="Andersen M.R."/>
        </authorList>
    </citation>
    <scope>NUCLEOTIDE SEQUENCE [LARGE SCALE GENOMIC DNA]</scope>
    <source>
        <strain evidence="4 5">CBS 756.74</strain>
    </source>
</reference>
<comment type="caution">
    <text evidence="4">The sequence shown here is derived from an EMBL/GenBank/DDBJ whole genome shotgun (WGS) entry which is preliminary data.</text>
</comment>
<dbReference type="PANTHER" id="PTHR35391:SF7">
    <property type="entry name" value="C2H2-TYPE DOMAIN-CONTAINING PROTEIN"/>
    <property type="match status" value="1"/>
</dbReference>
<evidence type="ECO:0000313" key="5">
    <source>
        <dbReference type="Proteomes" id="UP001610444"/>
    </source>
</evidence>
<evidence type="ECO:0000256" key="1">
    <source>
        <dbReference type="PROSITE-ProRule" id="PRU00042"/>
    </source>
</evidence>
<dbReference type="RefSeq" id="XP_070893906.1">
    <property type="nucleotide sequence ID" value="XM_071037365.1"/>
</dbReference>
<keyword evidence="1" id="KW-0862">Zinc</keyword>
<keyword evidence="5" id="KW-1185">Reference proteome</keyword>
<keyword evidence="1" id="KW-0479">Metal-binding</keyword>